<gene>
    <name evidence="2" type="ORF">VSR74_07040</name>
</gene>
<protein>
    <submittedName>
        <fullName evidence="2">Copper-binding protein</fullName>
    </submittedName>
</protein>
<sequence length="110" mass="11778">MSTIFTRVLTGALLSVSAFSVSAHDMSAHATMTMPSTATWQGEGIIKKVTPTAITIAHHPIPALNWPAMTMQFAQPATHPLTAQSVGEEVDFTFTEGDAGYQIVSLNPHR</sequence>
<dbReference type="Pfam" id="PF11604">
    <property type="entry name" value="CusF_Ec"/>
    <property type="match status" value="1"/>
</dbReference>
<accession>A0ABV0HIS3</accession>
<evidence type="ECO:0000313" key="2">
    <source>
        <dbReference type="EMBL" id="MEO3989567.1"/>
    </source>
</evidence>
<comment type="caution">
    <text evidence="2">The sequence shown here is derived from an EMBL/GenBank/DDBJ whole genome shotgun (WGS) entry which is preliminary data.</text>
</comment>
<feature type="signal peptide" evidence="1">
    <location>
        <begin position="1"/>
        <end position="23"/>
    </location>
</feature>
<dbReference type="InterPro" id="IPR021647">
    <property type="entry name" value="CusF_Ec"/>
</dbReference>
<feature type="chain" id="PRO_5046828315" evidence="1">
    <location>
        <begin position="24"/>
        <end position="110"/>
    </location>
</feature>
<dbReference type="Gene3D" id="2.40.50.320">
    <property type="entry name" value="Copper binding periplasmic protein CusF"/>
    <property type="match status" value="1"/>
</dbReference>
<evidence type="ECO:0000313" key="3">
    <source>
        <dbReference type="Proteomes" id="UP001444146"/>
    </source>
</evidence>
<dbReference type="InterPro" id="IPR042230">
    <property type="entry name" value="CusF_sf"/>
</dbReference>
<dbReference type="Proteomes" id="UP001444146">
    <property type="component" value="Unassembled WGS sequence"/>
</dbReference>
<dbReference type="RefSeq" id="WP_347794011.1">
    <property type="nucleotide sequence ID" value="NZ_JAYMYY010000001.1"/>
</dbReference>
<evidence type="ECO:0000256" key="1">
    <source>
        <dbReference type="SAM" id="SignalP"/>
    </source>
</evidence>
<proteinExistence type="predicted"/>
<keyword evidence="1" id="KW-0732">Signal</keyword>
<organism evidence="2 3">
    <name type="scientific">Pseudocitrobacter cyperus</name>
    <dbReference type="NCBI Taxonomy" id="3112843"/>
    <lineage>
        <taxon>Bacteria</taxon>
        <taxon>Pseudomonadati</taxon>
        <taxon>Pseudomonadota</taxon>
        <taxon>Gammaproteobacteria</taxon>
        <taxon>Enterobacterales</taxon>
        <taxon>Enterobacteriaceae</taxon>
        <taxon>Pseudocitrobacter</taxon>
    </lineage>
</organism>
<dbReference type="EMBL" id="JAYMYY010000001">
    <property type="protein sequence ID" value="MEO3989567.1"/>
    <property type="molecule type" value="Genomic_DNA"/>
</dbReference>
<keyword evidence="3" id="KW-1185">Reference proteome</keyword>
<reference evidence="2 3" key="1">
    <citation type="submission" date="2024-01" db="EMBL/GenBank/DDBJ databases">
        <title>Pseudocitrobacter sp. Endophytic strain Cyp-38L.</title>
        <authorList>
            <person name="Amer M.A."/>
            <person name="Hamed S.M."/>
        </authorList>
    </citation>
    <scope>NUCLEOTIDE SEQUENCE [LARGE SCALE GENOMIC DNA]</scope>
    <source>
        <strain evidence="2 3">Cyp38S</strain>
    </source>
</reference>
<name>A0ABV0HIS3_9ENTR</name>